<proteinExistence type="predicted"/>
<evidence type="ECO:0000313" key="3">
    <source>
        <dbReference type="Proteomes" id="UP000078200"/>
    </source>
</evidence>
<keyword evidence="1" id="KW-0472">Membrane</keyword>
<dbReference type="Proteomes" id="UP000078200">
    <property type="component" value="Unassembled WGS sequence"/>
</dbReference>
<accession>A0A1A9V426</accession>
<protein>
    <submittedName>
        <fullName evidence="2">Uncharacterized protein</fullName>
    </submittedName>
</protein>
<dbReference type="EnsemblMetazoa" id="GAUT025151-RA">
    <property type="protein sequence ID" value="GAUT025151-PA"/>
    <property type="gene ID" value="GAUT025151"/>
</dbReference>
<name>A0A1A9V426_GLOAU</name>
<reference evidence="2" key="1">
    <citation type="submission" date="2020-05" db="UniProtKB">
        <authorList>
            <consortium name="EnsemblMetazoa"/>
        </authorList>
    </citation>
    <scope>IDENTIFICATION</scope>
    <source>
        <strain evidence="2">TTRI</strain>
    </source>
</reference>
<dbReference type="AlphaFoldDB" id="A0A1A9V426"/>
<sequence length="133" mass="15288">MGTAAKRQSERIMVSETMFNYRLIHAIVVFDIYIEDILIEKSTEIQHLNKKKTSIPRKKSNLNAFNTSSSYQRTVCVFSLRTALNYVYCVAVLLDVLSTYGIYMYLCVRYSFDLRGGGLPVSQLDNICVYMNT</sequence>
<keyword evidence="1" id="KW-0812">Transmembrane</keyword>
<feature type="transmembrane region" description="Helical" evidence="1">
    <location>
        <begin position="85"/>
        <end position="106"/>
    </location>
</feature>
<keyword evidence="3" id="KW-1185">Reference proteome</keyword>
<evidence type="ECO:0000313" key="2">
    <source>
        <dbReference type="EnsemblMetazoa" id="GAUT025151-PA"/>
    </source>
</evidence>
<organism evidence="2 3">
    <name type="scientific">Glossina austeni</name>
    <name type="common">Savannah tsetse fly</name>
    <dbReference type="NCBI Taxonomy" id="7395"/>
    <lineage>
        <taxon>Eukaryota</taxon>
        <taxon>Metazoa</taxon>
        <taxon>Ecdysozoa</taxon>
        <taxon>Arthropoda</taxon>
        <taxon>Hexapoda</taxon>
        <taxon>Insecta</taxon>
        <taxon>Pterygota</taxon>
        <taxon>Neoptera</taxon>
        <taxon>Endopterygota</taxon>
        <taxon>Diptera</taxon>
        <taxon>Brachycera</taxon>
        <taxon>Muscomorpha</taxon>
        <taxon>Hippoboscoidea</taxon>
        <taxon>Glossinidae</taxon>
        <taxon>Glossina</taxon>
    </lineage>
</organism>
<evidence type="ECO:0000256" key="1">
    <source>
        <dbReference type="SAM" id="Phobius"/>
    </source>
</evidence>
<keyword evidence="1" id="KW-1133">Transmembrane helix</keyword>
<dbReference type="VEuPathDB" id="VectorBase:GAUT025151"/>